<evidence type="ECO:0000313" key="2">
    <source>
        <dbReference type="EMBL" id="MDX3129915.1"/>
    </source>
</evidence>
<reference evidence="2" key="1">
    <citation type="journal article" date="2023" name="Microb. Genom.">
        <title>Mesoterricola silvestris gen. nov., sp. nov., Mesoterricola sediminis sp. nov., Geothrix oryzae sp. nov., Geothrix edaphica sp. nov., Geothrix rubra sp. nov., and Geothrix limicola sp. nov., six novel members of Acidobacteriota isolated from soils.</title>
        <authorList>
            <person name="Weisberg A.J."/>
            <person name="Pearce E."/>
            <person name="Kramer C.G."/>
            <person name="Chang J.H."/>
            <person name="Clarke C.R."/>
        </authorList>
    </citation>
    <scope>NUCLEOTIDE SEQUENCE</scope>
    <source>
        <strain evidence="2">ND06-05F</strain>
    </source>
</reference>
<organism evidence="2 3">
    <name type="scientific">Streptomyces europaeiscabiei</name>
    <dbReference type="NCBI Taxonomy" id="146819"/>
    <lineage>
        <taxon>Bacteria</taxon>
        <taxon>Bacillati</taxon>
        <taxon>Actinomycetota</taxon>
        <taxon>Actinomycetes</taxon>
        <taxon>Kitasatosporales</taxon>
        <taxon>Streptomycetaceae</taxon>
        <taxon>Streptomyces</taxon>
    </lineage>
</organism>
<comment type="caution">
    <text evidence="2">The sequence shown here is derived from an EMBL/GenBank/DDBJ whole genome shotgun (WGS) entry which is preliminary data.</text>
</comment>
<feature type="transmembrane region" description="Helical" evidence="1">
    <location>
        <begin position="20"/>
        <end position="42"/>
    </location>
</feature>
<name>A0AAJ2UKJ1_9ACTN</name>
<keyword evidence="1" id="KW-1133">Transmembrane helix</keyword>
<dbReference type="AlphaFoldDB" id="A0AAJ2UKJ1"/>
<evidence type="ECO:0000313" key="3">
    <source>
        <dbReference type="Proteomes" id="UP001273589"/>
    </source>
</evidence>
<proteinExistence type="predicted"/>
<evidence type="ECO:0000256" key="1">
    <source>
        <dbReference type="SAM" id="Phobius"/>
    </source>
</evidence>
<dbReference type="RefSeq" id="WP_319690343.1">
    <property type="nucleotide sequence ID" value="NZ_JARAWN010000037.1"/>
</dbReference>
<protein>
    <submittedName>
        <fullName evidence="2">Uncharacterized protein</fullName>
    </submittedName>
</protein>
<sequence length="47" mass="4667">MVQNGQRSSFGCAVTHWVSAALAAAAVAVVIGSATVSGLPGVRPTDR</sequence>
<keyword evidence="1" id="KW-0472">Membrane</keyword>
<accession>A0AAJ2UKJ1</accession>
<gene>
    <name evidence="2" type="ORF">PV367_08910</name>
</gene>
<dbReference type="EMBL" id="JARAWN010000037">
    <property type="protein sequence ID" value="MDX3129915.1"/>
    <property type="molecule type" value="Genomic_DNA"/>
</dbReference>
<keyword evidence="1" id="KW-0812">Transmembrane</keyword>
<dbReference type="Proteomes" id="UP001273589">
    <property type="component" value="Unassembled WGS sequence"/>
</dbReference>